<dbReference type="Pfam" id="PF13692">
    <property type="entry name" value="Glyco_trans_1_4"/>
    <property type="match status" value="1"/>
</dbReference>
<keyword evidence="1" id="KW-0808">Transferase</keyword>
<protein>
    <submittedName>
        <fullName evidence="1">Glycosyl transferase family 1</fullName>
    </submittedName>
</protein>
<dbReference type="AlphaFoldDB" id="A0A2H3KPM5"/>
<dbReference type="Gene3D" id="3.40.50.2000">
    <property type="entry name" value="Glycogen Phosphorylase B"/>
    <property type="match status" value="2"/>
</dbReference>
<organism evidence="1 2">
    <name type="scientific">Candidatus Chloroploca asiatica</name>
    <dbReference type="NCBI Taxonomy" id="1506545"/>
    <lineage>
        <taxon>Bacteria</taxon>
        <taxon>Bacillati</taxon>
        <taxon>Chloroflexota</taxon>
        <taxon>Chloroflexia</taxon>
        <taxon>Chloroflexales</taxon>
        <taxon>Chloroflexineae</taxon>
        <taxon>Oscillochloridaceae</taxon>
        <taxon>Candidatus Chloroploca</taxon>
    </lineage>
</organism>
<gene>
    <name evidence="1" type="ORF">A9Q02_19315</name>
</gene>
<dbReference type="Proteomes" id="UP000220922">
    <property type="component" value="Unassembled WGS sequence"/>
</dbReference>
<dbReference type="PANTHER" id="PTHR45947:SF3">
    <property type="entry name" value="SULFOQUINOVOSYL TRANSFERASE SQD2"/>
    <property type="match status" value="1"/>
</dbReference>
<dbReference type="PANTHER" id="PTHR45947">
    <property type="entry name" value="SULFOQUINOVOSYL TRANSFERASE SQD2"/>
    <property type="match status" value="1"/>
</dbReference>
<dbReference type="GO" id="GO:0016757">
    <property type="term" value="F:glycosyltransferase activity"/>
    <property type="evidence" value="ECO:0007669"/>
    <property type="project" value="TreeGrafter"/>
</dbReference>
<accession>A0A2H3KPM5</accession>
<sequence length="411" mass="44752">MRIAIVTPYPPSAGSLNEYAFHFIRFLRQKPEVKEIFVLTDELPGDQAYPADTDWQPGTATLRIVPCWRFGALDNALRIARTARSLAPDIVLFNIQFASFGRSKPSAALGLLAPMMVRAAGLATIVLLHNIMETVDLKSAGFGGNPLVEGVIRAFGTVSTRILLRADLLAVTIPRYVEILEKKYGVSNVLLAPHGAFDEAPPPTFDAPPGPLQIMTFGKFGTYKKIEPLVVAFRLLQKVRQDLELVIAGTDSPNAPGYLEGVRQANADLQGLRFTGYVAEEDVPRIFQDASVVVFPYTSTTGSSGVLHQAGNYGRAVVLPQLGDLAELIAEEGYTGEFFTPDDPQSLADAMTRLLDDPERRRAMGTQNYLAACGLPMAEVVEWYLIHAANILAIRAARGQTSGKLPTFGHR</sequence>
<dbReference type="EMBL" id="LYXE01000165">
    <property type="protein sequence ID" value="PDV97106.1"/>
    <property type="molecule type" value="Genomic_DNA"/>
</dbReference>
<evidence type="ECO:0000313" key="2">
    <source>
        <dbReference type="Proteomes" id="UP000220922"/>
    </source>
</evidence>
<keyword evidence="2" id="KW-1185">Reference proteome</keyword>
<dbReference type="SUPFAM" id="SSF53756">
    <property type="entry name" value="UDP-Glycosyltransferase/glycogen phosphorylase"/>
    <property type="match status" value="1"/>
</dbReference>
<proteinExistence type="predicted"/>
<dbReference type="RefSeq" id="WP_097654789.1">
    <property type="nucleotide sequence ID" value="NZ_LYXE01000165.1"/>
</dbReference>
<reference evidence="1 2" key="1">
    <citation type="submission" date="2016-05" db="EMBL/GenBank/DDBJ databases">
        <authorList>
            <person name="Lavstsen T."/>
            <person name="Jespersen J.S."/>
        </authorList>
    </citation>
    <scope>NUCLEOTIDE SEQUENCE [LARGE SCALE GENOMIC DNA]</scope>
    <source>
        <strain evidence="1 2">B7-9</strain>
    </source>
</reference>
<evidence type="ECO:0000313" key="1">
    <source>
        <dbReference type="EMBL" id="PDV97106.1"/>
    </source>
</evidence>
<dbReference type="InterPro" id="IPR050194">
    <property type="entry name" value="Glycosyltransferase_grp1"/>
</dbReference>
<comment type="caution">
    <text evidence="1">The sequence shown here is derived from an EMBL/GenBank/DDBJ whole genome shotgun (WGS) entry which is preliminary data.</text>
</comment>
<dbReference type="OrthoDB" id="9771846at2"/>
<name>A0A2H3KPM5_9CHLR</name>